<protein>
    <submittedName>
        <fullName evidence="1">Uncharacterized protein</fullName>
    </submittedName>
</protein>
<evidence type="ECO:0000313" key="1">
    <source>
        <dbReference type="EMBL" id="DAD94758.1"/>
    </source>
</evidence>
<sequence>MAYKLSKEDQLCGVVYNTYTGYKPIPKATCPANSGGCGDNIKVVLNCGKEPKQNALPEYYTDGTIRAYVQEKAGHNDHPVHFKSDTPMANPLVIDPKQFTRSDDQPGNLYKDFIQANGYTHVKASGGQFTQLNSDGTFTVSYESVDNKTAIVEFGKID</sequence>
<accession>A0A8S5NJ62</accession>
<name>A0A8S5NJ62_9CAUD</name>
<organism evidence="1">
    <name type="scientific">Siphoviridae sp. ctK0l2</name>
    <dbReference type="NCBI Taxonomy" id="2826243"/>
    <lineage>
        <taxon>Viruses</taxon>
        <taxon>Duplodnaviria</taxon>
        <taxon>Heunggongvirae</taxon>
        <taxon>Uroviricota</taxon>
        <taxon>Caudoviricetes</taxon>
    </lineage>
</organism>
<reference evidence="1" key="1">
    <citation type="journal article" date="2021" name="Proc. Natl. Acad. Sci. U.S.A.">
        <title>A Catalog of Tens of Thousands of Viruses from Human Metagenomes Reveals Hidden Associations with Chronic Diseases.</title>
        <authorList>
            <person name="Tisza M.J."/>
            <person name="Buck C.B."/>
        </authorList>
    </citation>
    <scope>NUCLEOTIDE SEQUENCE</scope>
    <source>
        <strain evidence="1">CtK0l2</strain>
    </source>
</reference>
<proteinExistence type="predicted"/>
<dbReference type="EMBL" id="BK015181">
    <property type="protein sequence ID" value="DAD94758.1"/>
    <property type="molecule type" value="Genomic_DNA"/>
</dbReference>